<keyword evidence="12" id="KW-1185">Reference proteome</keyword>
<dbReference type="eggNOG" id="KOG1290">
    <property type="taxonomic scope" value="Eukaryota"/>
</dbReference>
<dbReference type="Gene3D" id="3.30.200.20">
    <property type="entry name" value="Phosphorylase Kinase, domain 1"/>
    <property type="match status" value="1"/>
</dbReference>
<evidence type="ECO:0000313" key="11">
    <source>
        <dbReference type="EMBL" id="EPS98286.1"/>
    </source>
</evidence>
<name>S8DZ87_FOMSC</name>
<dbReference type="SMART" id="SM00220">
    <property type="entry name" value="S_TKc"/>
    <property type="match status" value="1"/>
</dbReference>
<dbReference type="PANTHER" id="PTHR47634">
    <property type="entry name" value="PROTEIN KINASE DOMAIN-CONTAINING PROTEIN-RELATED"/>
    <property type="match status" value="1"/>
</dbReference>
<dbReference type="PANTHER" id="PTHR47634:SF9">
    <property type="entry name" value="PROTEIN KINASE DOMAIN-CONTAINING PROTEIN-RELATED"/>
    <property type="match status" value="1"/>
</dbReference>
<dbReference type="HOGENOM" id="CLU_000288_81_2_1"/>
<dbReference type="STRING" id="743788.S8DZ87"/>
<dbReference type="EMBL" id="KE504167">
    <property type="protein sequence ID" value="EPS98286.1"/>
    <property type="molecule type" value="Genomic_DNA"/>
</dbReference>
<comment type="catalytic activity">
    <reaction evidence="7">
        <text>L-threonyl-[protein] + ATP = O-phospho-L-threonyl-[protein] + ADP + H(+)</text>
        <dbReference type="Rhea" id="RHEA:46608"/>
        <dbReference type="Rhea" id="RHEA-COMP:11060"/>
        <dbReference type="Rhea" id="RHEA-COMP:11605"/>
        <dbReference type="ChEBI" id="CHEBI:15378"/>
        <dbReference type="ChEBI" id="CHEBI:30013"/>
        <dbReference type="ChEBI" id="CHEBI:30616"/>
        <dbReference type="ChEBI" id="CHEBI:61977"/>
        <dbReference type="ChEBI" id="CHEBI:456216"/>
        <dbReference type="EC" id="2.7.11.1"/>
    </reaction>
</comment>
<evidence type="ECO:0000256" key="5">
    <source>
        <dbReference type="ARBA" id="ARBA00022777"/>
    </source>
</evidence>
<dbReference type="GO" id="GO:0050684">
    <property type="term" value="P:regulation of mRNA processing"/>
    <property type="evidence" value="ECO:0007669"/>
    <property type="project" value="TreeGrafter"/>
</dbReference>
<evidence type="ECO:0000256" key="7">
    <source>
        <dbReference type="ARBA" id="ARBA00047899"/>
    </source>
</evidence>
<dbReference type="InParanoid" id="S8DZ87"/>
<dbReference type="PROSITE" id="PS00107">
    <property type="entry name" value="PROTEIN_KINASE_ATP"/>
    <property type="match status" value="1"/>
</dbReference>
<dbReference type="InterPro" id="IPR000719">
    <property type="entry name" value="Prot_kinase_dom"/>
</dbReference>
<protein>
    <recommendedName>
        <fullName evidence="1">non-specific serine/threonine protein kinase</fullName>
        <ecNumber evidence="1">2.7.11.1</ecNumber>
    </recommendedName>
</protein>
<dbReference type="AlphaFoldDB" id="S8DZ87"/>
<gene>
    <name evidence="11" type="ORF">FOMPIDRAFT_130103</name>
</gene>
<reference evidence="11 12" key="1">
    <citation type="journal article" date="2012" name="Science">
        <title>The Paleozoic origin of enzymatic lignin decomposition reconstructed from 31 fungal genomes.</title>
        <authorList>
            <person name="Floudas D."/>
            <person name="Binder M."/>
            <person name="Riley R."/>
            <person name="Barry K."/>
            <person name="Blanchette R.A."/>
            <person name="Henrissat B."/>
            <person name="Martinez A.T."/>
            <person name="Otillar R."/>
            <person name="Spatafora J.W."/>
            <person name="Yadav J.S."/>
            <person name="Aerts A."/>
            <person name="Benoit I."/>
            <person name="Boyd A."/>
            <person name="Carlson A."/>
            <person name="Copeland A."/>
            <person name="Coutinho P.M."/>
            <person name="de Vries R.P."/>
            <person name="Ferreira P."/>
            <person name="Findley K."/>
            <person name="Foster B."/>
            <person name="Gaskell J."/>
            <person name="Glotzer D."/>
            <person name="Gorecki P."/>
            <person name="Heitman J."/>
            <person name="Hesse C."/>
            <person name="Hori C."/>
            <person name="Igarashi K."/>
            <person name="Jurgens J.A."/>
            <person name="Kallen N."/>
            <person name="Kersten P."/>
            <person name="Kohler A."/>
            <person name="Kuees U."/>
            <person name="Kumar T.K.A."/>
            <person name="Kuo A."/>
            <person name="LaButti K."/>
            <person name="Larrondo L.F."/>
            <person name="Lindquist E."/>
            <person name="Ling A."/>
            <person name="Lombard V."/>
            <person name="Lucas S."/>
            <person name="Lundell T."/>
            <person name="Martin R."/>
            <person name="McLaughlin D.J."/>
            <person name="Morgenstern I."/>
            <person name="Morin E."/>
            <person name="Murat C."/>
            <person name="Nagy L.G."/>
            <person name="Nolan M."/>
            <person name="Ohm R.A."/>
            <person name="Patyshakuliyeva A."/>
            <person name="Rokas A."/>
            <person name="Ruiz-Duenas F.J."/>
            <person name="Sabat G."/>
            <person name="Salamov A."/>
            <person name="Samejima M."/>
            <person name="Schmutz J."/>
            <person name="Slot J.C."/>
            <person name="St John F."/>
            <person name="Stenlid J."/>
            <person name="Sun H."/>
            <person name="Sun S."/>
            <person name="Syed K."/>
            <person name="Tsang A."/>
            <person name="Wiebenga A."/>
            <person name="Young D."/>
            <person name="Pisabarro A."/>
            <person name="Eastwood D.C."/>
            <person name="Martin F."/>
            <person name="Cullen D."/>
            <person name="Grigoriev I.V."/>
            <person name="Hibbett D.S."/>
        </authorList>
    </citation>
    <scope>NUCLEOTIDE SEQUENCE</scope>
    <source>
        <strain evidence="12">FP-58527</strain>
    </source>
</reference>
<evidence type="ECO:0000259" key="10">
    <source>
        <dbReference type="PROSITE" id="PS50011"/>
    </source>
</evidence>
<dbReference type="InterPro" id="IPR051334">
    <property type="entry name" value="SRPK"/>
</dbReference>
<sequence>MSAQGRTNTPRYIPSRLDDIEDVERYCPGGFHPISIGDTFSQGRYRIVHKLGVGGSSAVWLARDQREGPGTLVALKAMAAADSESREMPELVIPEALQKTLTASDELDGFQTVLDHFAVEGPNGTHRFLVIPFVGPSVRAVSESPGRTAGSRRLRADLARSVARQVATALHSMHSAGLVQGDLTASNILFRLKDHVSRWSDSELYPHVGAPETEEVRTCTGEPPGPHAPTSLVAPIPAPALAYAAFLQERVIVADFGQSYALASPPEDYEPGTALHYLAPETRFEGLAGAAADVWALRCALFEIRAGAPLFEPFLGSDTDVLRQTVAMLGRPPDPWWAAFTERMLWFEEDGQPRSVEVQKRDGILLLTTKSSLETMLREIGTQDQAPLVDEGSLFEKPGETLGEDEVDLLGDLLGKMLKYRPEERASMREVIKHPWFTL</sequence>
<keyword evidence="4 9" id="KW-0547">Nucleotide-binding</keyword>
<dbReference type="Pfam" id="PF00069">
    <property type="entry name" value="Pkinase"/>
    <property type="match status" value="1"/>
</dbReference>
<accession>S8DZ87</accession>
<keyword evidence="3" id="KW-0808">Transferase</keyword>
<dbReference type="SUPFAM" id="SSF56112">
    <property type="entry name" value="Protein kinase-like (PK-like)"/>
    <property type="match status" value="1"/>
</dbReference>
<proteinExistence type="predicted"/>
<evidence type="ECO:0000256" key="6">
    <source>
        <dbReference type="ARBA" id="ARBA00022840"/>
    </source>
</evidence>
<keyword evidence="2" id="KW-0723">Serine/threonine-protein kinase</keyword>
<feature type="domain" description="Protein kinase" evidence="10">
    <location>
        <begin position="45"/>
        <end position="437"/>
    </location>
</feature>
<organism evidence="11 12">
    <name type="scientific">Fomitopsis schrenkii</name>
    <name type="common">Brown rot fungus</name>
    <dbReference type="NCBI Taxonomy" id="2126942"/>
    <lineage>
        <taxon>Eukaryota</taxon>
        <taxon>Fungi</taxon>
        <taxon>Dikarya</taxon>
        <taxon>Basidiomycota</taxon>
        <taxon>Agaricomycotina</taxon>
        <taxon>Agaricomycetes</taxon>
        <taxon>Polyporales</taxon>
        <taxon>Fomitopsis</taxon>
    </lineage>
</organism>
<evidence type="ECO:0000313" key="12">
    <source>
        <dbReference type="Proteomes" id="UP000015241"/>
    </source>
</evidence>
<dbReference type="GO" id="GO:0005524">
    <property type="term" value="F:ATP binding"/>
    <property type="evidence" value="ECO:0007669"/>
    <property type="project" value="UniProtKB-UniRule"/>
</dbReference>
<comment type="catalytic activity">
    <reaction evidence="8">
        <text>L-seryl-[protein] + ATP = O-phospho-L-seryl-[protein] + ADP + H(+)</text>
        <dbReference type="Rhea" id="RHEA:17989"/>
        <dbReference type="Rhea" id="RHEA-COMP:9863"/>
        <dbReference type="Rhea" id="RHEA-COMP:11604"/>
        <dbReference type="ChEBI" id="CHEBI:15378"/>
        <dbReference type="ChEBI" id="CHEBI:29999"/>
        <dbReference type="ChEBI" id="CHEBI:30616"/>
        <dbReference type="ChEBI" id="CHEBI:83421"/>
        <dbReference type="ChEBI" id="CHEBI:456216"/>
        <dbReference type="EC" id="2.7.11.1"/>
    </reaction>
</comment>
<feature type="binding site" evidence="9">
    <location>
        <position position="76"/>
    </location>
    <ligand>
        <name>ATP</name>
        <dbReference type="ChEBI" id="CHEBI:30616"/>
    </ligand>
</feature>
<keyword evidence="6 9" id="KW-0067">ATP-binding</keyword>
<keyword evidence="5" id="KW-0418">Kinase</keyword>
<dbReference type="PROSITE" id="PS50011">
    <property type="entry name" value="PROTEIN_KINASE_DOM"/>
    <property type="match status" value="1"/>
</dbReference>
<evidence type="ECO:0000256" key="2">
    <source>
        <dbReference type="ARBA" id="ARBA00022527"/>
    </source>
</evidence>
<evidence type="ECO:0000256" key="4">
    <source>
        <dbReference type="ARBA" id="ARBA00022741"/>
    </source>
</evidence>
<evidence type="ECO:0000256" key="3">
    <source>
        <dbReference type="ARBA" id="ARBA00022679"/>
    </source>
</evidence>
<evidence type="ECO:0000256" key="1">
    <source>
        <dbReference type="ARBA" id="ARBA00012513"/>
    </source>
</evidence>
<dbReference type="EC" id="2.7.11.1" evidence="1"/>
<dbReference type="Proteomes" id="UP000015241">
    <property type="component" value="Unassembled WGS sequence"/>
</dbReference>
<dbReference type="InterPro" id="IPR017441">
    <property type="entry name" value="Protein_kinase_ATP_BS"/>
</dbReference>
<dbReference type="OrthoDB" id="5979581at2759"/>
<dbReference type="Gene3D" id="1.10.510.10">
    <property type="entry name" value="Transferase(Phosphotransferase) domain 1"/>
    <property type="match status" value="1"/>
</dbReference>
<evidence type="ECO:0000256" key="8">
    <source>
        <dbReference type="ARBA" id="ARBA00048679"/>
    </source>
</evidence>
<evidence type="ECO:0000256" key="9">
    <source>
        <dbReference type="PROSITE-ProRule" id="PRU10141"/>
    </source>
</evidence>
<dbReference type="GO" id="GO:0004674">
    <property type="term" value="F:protein serine/threonine kinase activity"/>
    <property type="evidence" value="ECO:0007669"/>
    <property type="project" value="UniProtKB-KW"/>
</dbReference>
<dbReference type="GO" id="GO:0000245">
    <property type="term" value="P:spliceosomal complex assembly"/>
    <property type="evidence" value="ECO:0007669"/>
    <property type="project" value="TreeGrafter"/>
</dbReference>
<dbReference type="InterPro" id="IPR011009">
    <property type="entry name" value="Kinase-like_dom_sf"/>
</dbReference>